<dbReference type="InterPro" id="IPR036396">
    <property type="entry name" value="Cyt_P450_sf"/>
</dbReference>
<keyword evidence="7" id="KW-0153">Cholesterol metabolism</keyword>
<evidence type="ECO:0000313" key="28">
    <source>
        <dbReference type="Proteomes" id="UP001634394"/>
    </source>
</evidence>
<protein>
    <recommendedName>
        <fullName evidence="6">Cholesterol side-chain cleavage enzyme, mitochondrial</fullName>
        <ecNumber evidence="5">1.14.15.6</ecNumber>
    </recommendedName>
    <alternativeName>
        <fullName evidence="21">CYPXIA1</fullName>
    </alternativeName>
    <alternativeName>
        <fullName evidence="23">Cholesterol desmolase</fullName>
    </alternativeName>
    <alternativeName>
        <fullName evidence="22">Cytochrome P450 11A1</fullName>
    </alternativeName>
    <alternativeName>
        <fullName evidence="24">Cytochrome P450(scc)</fullName>
    </alternativeName>
</protein>
<keyword evidence="19" id="KW-0753">Steroid metabolism</keyword>
<dbReference type="PANTHER" id="PTHR24279:SF3">
    <property type="entry name" value="CHOLESTEROL SIDE-CHAIN CLEAVAGE ENZYME, MITOCHONDRIAL"/>
    <property type="match status" value="1"/>
</dbReference>
<evidence type="ECO:0000256" key="1">
    <source>
        <dbReference type="ARBA" id="ARBA00001971"/>
    </source>
</evidence>
<dbReference type="GO" id="GO:0008386">
    <property type="term" value="F:cholesterol monooxygenase (side-chain-cleaving) activity"/>
    <property type="evidence" value="ECO:0007669"/>
    <property type="project" value="UniProtKB-EC"/>
</dbReference>
<evidence type="ECO:0000256" key="5">
    <source>
        <dbReference type="ARBA" id="ARBA00012764"/>
    </source>
</evidence>
<comment type="subcellular location">
    <subcellularLocation>
        <location evidence="2">Mitochondrion inner membrane</location>
        <topology evidence="2">Peripheral membrane protein</topology>
    </subcellularLocation>
</comment>
<keyword evidence="20" id="KW-0755">Steroidogenesis</keyword>
<dbReference type="Gene3D" id="1.10.630.10">
    <property type="entry name" value="Cytochrome P450"/>
    <property type="match status" value="1"/>
</dbReference>
<evidence type="ECO:0000256" key="12">
    <source>
        <dbReference type="ARBA" id="ARBA00023002"/>
    </source>
</evidence>
<dbReference type="GO" id="GO:0006694">
    <property type="term" value="P:steroid biosynthetic process"/>
    <property type="evidence" value="ECO:0007669"/>
    <property type="project" value="UniProtKB-KW"/>
</dbReference>
<keyword evidence="10" id="KW-0999">Mitochondrion inner membrane</keyword>
<name>A0ABD3VGK7_SINWO</name>
<keyword evidence="12 26" id="KW-0560">Oxidoreductase</keyword>
<dbReference type="InterPro" id="IPR050479">
    <property type="entry name" value="CYP11_CYP27_families"/>
</dbReference>
<evidence type="ECO:0000256" key="20">
    <source>
        <dbReference type="ARBA" id="ARBA00023250"/>
    </source>
</evidence>
<evidence type="ECO:0000256" key="6">
    <source>
        <dbReference type="ARBA" id="ARBA00019844"/>
    </source>
</evidence>
<keyword evidence="15" id="KW-0443">Lipid metabolism</keyword>
<sequence length="529" mass="60535">MTATMSEAVLRRAASQAVLLARQSIRRCLFTESSPRTSEAASITTEDISDSEVRVKTLQDMPGPQGYPILGTAPEYFRKANRGQMHDVQRKFHQKYGRIFKEKLGPVTNVSIADPRLVEELFRNESKTPNRPPYDAWILYKEMRKRKMGIMSANGEEWRKFRNVLSKKLLKPRAIASYMKDFSDVGQELVDKIRTNQNKNEEGREVRNLPDVLYAWAAESTGAMIMDSRFGCLKADMPEEISNFVKAVATSFLTGHQLIVFANIHKKLNTKIWRDHVQSWDTITEIAERIVDRKLKELAERNRNELELENETGNSLLEYLLANKQLTTNEIYSNLTELLLTGVDTSSNTLGTALLMLAKNPQAQEKLQQEIDMISKNSDISYDELRSLQYLGAVVKETLRYYPTIPINARVMDSDTVIGGYLIPKGTCILLNTYTMCRDERNFTNADQFIPDRWLRTEGRDFNPFTALPFGHGTRGCIGRRAAETMIYNALIKIMQNFCIKLTTTDEVKPTVRTVLTHFDNLPIKFCDR</sequence>
<evidence type="ECO:0000256" key="4">
    <source>
        <dbReference type="ARBA" id="ARBA00010617"/>
    </source>
</evidence>
<keyword evidence="13 25" id="KW-0408">Iron</keyword>
<keyword evidence="9 25" id="KW-0479">Metal-binding</keyword>
<dbReference type="SUPFAM" id="SSF48264">
    <property type="entry name" value="Cytochrome P450"/>
    <property type="match status" value="1"/>
</dbReference>
<evidence type="ECO:0000313" key="27">
    <source>
        <dbReference type="EMBL" id="KAL3860178.1"/>
    </source>
</evidence>
<evidence type="ECO:0000256" key="10">
    <source>
        <dbReference type="ARBA" id="ARBA00022792"/>
    </source>
</evidence>
<dbReference type="PRINTS" id="PR00463">
    <property type="entry name" value="EP450I"/>
</dbReference>
<evidence type="ECO:0000256" key="13">
    <source>
        <dbReference type="ARBA" id="ARBA00023004"/>
    </source>
</evidence>
<dbReference type="FunFam" id="1.10.630.10:FF:000006">
    <property type="entry name" value="Cytochrome P450 302a1, mitochondrial"/>
    <property type="match status" value="1"/>
</dbReference>
<evidence type="ECO:0000256" key="21">
    <source>
        <dbReference type="ARBA" id="ARBA00030343"/>
    </source>
</evidence>
<evidence type="ECO:0000256" key="9">
    <source>
        <dbReference type="ARBA" id="ARBA00022723"/>
    </source>
</evidence>
<dbReference type="Proteomes" id="UP001634394">
    <property type="component" value="Unassembled WGS sequence"/>
</dbReference>
<keyword evidence="17" id="KW-0472">Membrane</keyword>
<comment type="cofactor">
    <cofactor evidence="1 25">
        <name>heme</name>
        <dbReference type="ChEBI" id="CHEBI:30413"/>
    </cofactor>
</comment>
<keyword evidence="16" id="KW-0496">Mitochondrion</keyword>
<feature type="binding site" description="axial binding residue" evidence="25">
    <location>
        <position position="477"/>
    </location>
    <ligand>
        <name>heme</name>
        <dbReference type="ChEBI" id="CHEBI:30413"/>
    </ligand>
    <ligandPart>
        <name>Fe</name>
        <dbReference type="ChEBI" id="CHEBI:18248"/>
    </ligandPart>
</feature>
<dbReference type="GO" id="GO:0046872">
    <property type="term" value="F:metal ion binding"/>
    <property type="evidence" value="ECO:0007669"/>
    <property type="project" value="UniProtKB-KW"/>
</dbReference>
<dbReference type="PRINTS" id="PR00385">
    <property type="entry name" value="P450"/>
</dbReference>
<keyword evidence="11" id="KW-0809">Transit peptide</keyword>
<keyword evidence="18" id="KW-1207">Sterol metabolism</keyword>
<comment type="similarity">
    <text evidence="4 26">Belongs to the cytochrome P450 family.</text>
</comment>
<evidence type="ECO:0000256" key="3">
    <source>
        <dbReference type="ARBA" id="ARBA00005108"/>
    </source>
</evidence>
<dbReference type="Pfam" id="PF00067">
    <property type="entry name" value="p450"/>
    <property type="match status" value="1"/>
</dbReference>
<evidence type="ECO:0000256" key="24">
    <source>
        <dbReference type="ARBA" id="ARBA00033394"/>
    </source>
</evidence>
<comment type="caution">
    <text evidence="27">The sequence shown here is derived from an EMBL/GenBank/DDBJ whole genome shotgun (WGS) entry which is preliminary data.</text>
</comment>
<evidence type="ECO:0000256" key="23">
    <source>
        <dbReference type="ARBA" id="ARBA00033274"/>
    </source>
</evidence>
<keyword evidence="14 26" id="KW-0503">Monooxygenase</keyword>
<evidence type="ECO:0000256" key="11">
    <source>
        <dbReference type="ARBA" id="ARBA00022946"/>
    </source>
</evidence>
<dbReference type="InterPro" id="IPR002401">
    <property type="entry name" value="Cyt_P450_E_grp-I"/>
</dbReference>
<keyword evidence="28" id="KW-1185">Reference proteome</keyword>
<evidence type="ECO:0000256" key="26">
    <source>
        <dbReference type="RuleBase" id="RU000461"/>
    </source>
</evidence>
<evidence type="ECO:0000256" key="25">
    <source>
        <dbReference type="PIRSR" id="PIRSR602401-1"/>
    </source>
</evidence>
<keyword evidence="8 25" id="KW-0349">Heme</keyword>
<evidence type="ECO:0000256" key="19">
    <source>
        <dbReference type="ARBA" id="ARBA00023221"/>
    </source>
</evidence>
<dbReference type="InterPro" id="IPR001128">
    <property type="entry name" value="Cyt_P450"/>
</dbReference>
<dbReference type="CDD" id="cd11054">
    <property type="entry name" value="CYP24A1-like"/>
    <property type="match status" value="1"/>
</dbReference>
<dbReference type="AlphaFoldDB" id="A0ABD3VGK7"/>
<dbReference type="EMBL" id="JBJQND010000012">
    <property type="protein sequence ID" value="KAL3860178.1"/>
    <property type="molecule type" value="Genomic_DNA"/>
</dbReference>
<evidence type="ECO:0000256" key="16">
    <source>
        <dbReference type="ARBA" id="ARBA00023128"/>
    </source>
</evidence>
<evidence type="ECO:0000256" key="7">
    <source>
        <dbReference type="ARBA" id="ARBA00022548"/>
    </source>
</evidence>
<proteinExistence type="inferred from homology"/>
<evidence type="ECO:0000256" key="22">
    <source>
        <dbReference type="ARBA" id="ARBA00032666"/>
    </source>
</evidence>
<organism evidence="27 28">
    <name type="scientific">Sinanodonta woodiana</name>
    <name type="common">Chinese pond mussel</name>
    <name type="synonym">Anodonta woodiana</name>
    <dbReference type="NCBI Taxonomy" id="1069815"/>
    <lineage>
        <taxon>Eukaryota</taxon>
        <taxon>Metazoa</taxon>
        <taxon>Spiralia</taxon>
        <taxon>Lophotrochozoa</taxon>
        <taxon>Mollusca</taxon>
        <taxon>Bivalvia</taxon>
        <taxon>Autobranchia</taxon>
        <taxon>Heteroconchia</taxon>
        <taxon>Palaeoheterodonta</taxon>
        <taxon>Unionida</taxon>
        <taxon>Unionoidea</taxon>
        <taxon>Unionidae</taxon>
        <taxon>Unioninae</taxon>
        <taxon>Sinanodonta</taxon>
    </lineage>
</organism>
<dbReference type="GO" id="GO:0008203">
    <property type="term" value="P:cholesterol metabolic process"/>
    <property type="evidence" value="ECO:0007669"/>
    <property type="project" value="UniProtKB-KW"/>
</dbReference>
<dbReference type="PANTHER" id="PTHR24279">
    <property type="entry name" value="CYTOCHROME P450"/>
    <property type="match status" value="1"/>
</dbReference>
<gene>
    <name evidence="27" type="ORF">ACJMK2_010336</name>
</gene>
<evidence type="ECO:0000256" key="8">
    <source>
        <dbReference type="ARBA" id="ARBA00022617"/>
    </source>
</evidence>
<evidence type="ECO:0000256" key="17">
    <source>
        <dbReference type="ARBA" id="ARBA00023136"/>
    </source>
</evidence>
<evidence type="ECO:0000256" key="2">
    <source>
        <dbReference type="ARBA" id="ARBA00004637"/>
    </source>
</evidence>
<dbReference type="PROSITE" id="PS00086">
    <property type="entry name" value="CYTOCHROME_P450"/>
    <property type="match status" value="1"/>
</dbReference>
<evidence type="ECO:0000256" key="18">
    <source>
        <dbReference type="ARBA" id="ARBA00023166"/>
    </source>
</evidence>
<accession>A0ABD3VGK7</accession>
<reference evidence="27 28" key="1">
    <citation type="submission" date="2024-11" db="EMBL/GenBank/DDBJ databases">
        <title>Chromosome-level genome assembly of the freshwater bivalve Anodonta woodiana.</title>
        <authorList>
            <person name="Chen X."/>
        </authorList>
    </citation>
    <scope>NUCLEOTIDE SEQUENCE [LARGE SCALE GENOMIC DNA]</scope>
    <source>
        <strain evidence="27">MN2024</strain>
        <tissue evidence="27">Gills</tissue>
    </source>
</reference>
<comment type="pathway">
    <text evidence="3">Lipid metabolism; C21-steroid hormone metabolism.</text>
</comment>
<dbReference type="GO" id="GO:0005743">
    <property type="term" value="C:mitochondrial inner membrane"/>
    <property type="evidence" value="ECO:0007669"/>
    <property type="project" value="UniProtKB-SubCell"/>
</dbReference>
<dbReference type="EC" id="1.14.15.6" evidence="5"/>
<evidence type="ECO:0000256" key="14">
    <source>
        <dbReference type="ARBA" id="ARBA00023033"/>
    </source>
</evidence>
<dbReference type="InterPro" id="IPR017972">
    <property type="entry name" value="Cyt_P450_CS"/>
</dbReference>
<evidence type="ECO:0000256" key="15">
    <source>
        <dbReference type="ARBA" id="ARBA00023098"/>
    </source>
</evidence>